<comment type="similarity">
    <text evidence="1">Belongs to the leucine-binding protein family.</text>
</comment>
<evidence type="ECO:0000313" key="7">
    <source>
        <dbReference type="EMBL" id="EKF44194.1"/>
    </source>
</evidence>
<dbReference type="PRINTS" id="PR00337">
    <property type="entry name" value="LEUILEVALBP"/>
</dbReference>
<evidence type="ECO:0000256" key="2">
    <source>
        <dbReference type="ARBA" id="ARBA00022448"/>
    </source>
</evidence>
<feature type="signal peptide" evidence="5">
    <location>
        <begin position="1"/>
        <end position="31"/>
    </location>
</feature>
<dbReference type="PANTHER" id="PTHR30483">
    <property type="entry name" value="LEUCINE-SPECIFIC-BINDING PROTEIN"/>
    <property type="match status" value="1"/>
</dbReference>
<sequence>MMKNHTLNRRHFLGASSLLLGSTALPSFVWAQGEPIKIGTLTPLTGSGGPYGPVMANTVKAVVDEVNAAGGVLGRKIEVISEDDQTNPEAGVRAARKLIDVDAVSAIVGTWASSVTTAVAPLCWESKTFLATVSGADSITELPHQGYLVRTQPNTTLQGRKFGEFAAAEGAKRVFFVSPQTPYAESQFQNITKAVEAAGGETSSLIYDDKKPSYRSEVDEVMRFEPDAIIFGGYTPDTTVMLKELYRAGYQGKKIAFAYAVNEKLVDSVPAEVVEGCYTIAPSSNESSTAYQRLVKLIGVDSPDPYTVQVYDQINLIIMAMAAAGDSSGTAIKDAIRKVSQAADGTKVDNAVDGLKLIAEGKPVNYEGASGPCDFTDKGDISDSSFRYEQVRDGKLTLIKIA</sequence>
<dbReference type="AlphaFoldDB" id="K2P264"/>
<dbReference type="SUPFAM" id="SSF53822">
    <property type="entry name" value="Periplasmic binding protein-like I"/>
    <property type="match status" value="1"/>
</dbReference>
<dbReference type="InterPro" id="IPR000709">
    <property type="entry name" value="Leu_Ile_Val-bd"/>
</dbReference>
<dbReference type="Gene3D" id="3.40.50.2300">
    <property type="match status" value="2"/>
</dbReference>
<keyword evidence="2" id="KW-0813">Transport</keyword>
<feature type="domain" description="Leucine-binding protein" evidence="6">
    <location>
        <begin position="35"/>
        <end position="340"/>
    </location>
</feature>
<dbReference type="InterPro" id="IPR028081">
    <property type="entry name" value="Leu-bd"/>
</dbReference>
<dbReference type="InterPro" id="IPR028082">
    <property type="entry name" value="Peripla_BP_I"/>
</dbReference>
<feature type="chain" id="PRO_5003866014" evidence="5">
    <location>
        <begin position="32"/>
        <end position="402"/>
    </location>
</feature>
<proteinExistence type="inferred from homology"/>
<dbReference type="CDD" id="cd06346">
    <property type="entry name" value="PBP1_ABC_ligand_binding-like"/>
    <property type="match status" value="1"/>
</dbReference>
<dbReference type="RefSeq" id="WP_009449272.1">
    <property type="nucleotide sequence ID" value="NZ_AMSI01000001.1"/>
</dbReference>
<dbReference type="eggNOG" id="COG0683">
    <property type="taxonomic scope" value="Bacteria"/>
</dbReference>
<dbReference type="Proteomes" id="UP000007374">
    <property type="component" value="Unassembled WGS sequence"/>
</dbReference>
<evidence type="ECO:0000256" key="5">
    <source>
        <dbReference type="SAM" id="SignalP"/>
    </source>
</evidence>
<organism evidence="7 8">
    <name type="scientific">Nitratireductor indicus C115</name>
    <dbReference type="NCBI Taxonomy" id="1231190"/>
    <lineage>
        <taxon>Bacteria</taxon>
        <taxon>Pseudomonadati</taxon>
        <taxon>Pseudomonadota</taxon>
        <taxon>Alphaproteobacteria</taxon>
        <taxon>Hyphomicrobiales</taxon>
        <taxon>Phyllobacteriaceae</taxon>
        <taxon>Nitratireductor</taxon>
    </lineage>
</organism>
<dbReference type="PROSITE" id="PS51318">
    <property type="entry name" value="TAT"/>
    <property type="match status" value="1"/>
</dbReference>
<dbReference type="InterPro" id="IPR006311">
    <property type="entry name" value="TAT_signal"/>
</dbReference>
<name>K2P264_9HYPH</name>
<accession>K2P264</accession>
<dbReference type="PATRIC" id="fig|1231190.3.peg.125"/>
<evidence type="ECO:0000259" key="6">
    <source>
        <dbReference type="Pfam" id="PF13458"/>
    </source>
</evidence>
<dbReference type="Pfam" id="PF13458">
    <property type="entry name" value="Peripla_BP_6"/>
    <property type="match status" value="1"/>
</dbReference>
<keyword evidence="4" id="KW-0029">Amino-acid transport</keyword>
<dbReference type="InterPro" id="IPR051010">
    <property type="entry name" value="BCAA_transport"/>
</dbReference>
<evidence type="ECO:0000256" key="3">
    <source>
        <dbReference type="ARBA" id="ARBA00022729"/>
    </source>
</evidence>
<reference evidence="7 8" key="1">
    <citation type="journal article" date="2012" name="J. Bacteriol.">
        <title>Genome Sequence of Nitratireductor indicus Type Strain C115.</title>
        <authorList>
            <person name="Lai Q."/>
            <person name="Li G."/>
            <person name="Yu Z."/>
            <person name="Shao Z."/>
        </authorList>
    </citation>
    <scope>NUCLEOTIDE SEQUENCE [LARGE SCALE GENOMIC DNA]</scope>
    <source>
        <strain evidence="7 8">C115</strain>
    </source>
</reference>
<dbReference type="PANTHER" id="PTHR30483:SF6">
    <property type="entry name" value="PERIPLASMIC BINDING PROTEIN OF ABC TRANSPORTER FOR NATURAL AMINO ACIDS"/>
    <property type="match status" value="1"/>
</dbReference>
<evidence type="ECO:0000256" key="4">
    <source>
        <dbReference type="ARBA" id="ARBA00022970"/>
    </source>
</evidence>
<keyword evidence="8" id="KW-1185">Reference proteome</keyword>
<keyword evidence="3 5" id="KW-0732">Signal</keyword>
<evidence type="ECO:0000313" key="8">
    <source>
        <dbReference type="Proteomes" id="UP000007374"/>
    </source>
</evidence>
<comment type="caution">
    <text evidence="7">The sequence shown here is derived from an EMBL/GenBank/DDBJ whole genome shotgun (WGS) entry which is preliminary data.</text>
</comment>
<dbReference type="STRING" id="721133.SAMN05216176_102117"/>
<gene>
    <name evidence="7" type="ORF">NA8A_00590</name>
</gene>
<dbReference type="EMBL" id="AMSI01000001">
    <property type="protein sequence ID" value="EKF44194.1"/>
    <property type="molecule type" value="Genomic_DNA"/>
</dbReference>
<evidence type="ECO:0000256" key="1">
    <source>
        <dbReference type="ARBA" id="ARBA00010062"/>
    </source>
</evidence>
<keyword evidence="7" id="KW-0675">Receptor</keyword>
<protein>
    <submittedName>
        <fullName evidence="7">Extracellular ligand-binding receptor</fullName>
    </submittedName>
</protein>
<dbReference type="GO" id="GO:0006865">
    <property type="term" value="P:amino acid transport"/>
    <property type="evidence" value="ECO:0007669"/>
    <property type="project" value="UniProtKB-KW"/>
</dbReference>